<gene>
    <name evidence="1" type="ORF">KIN20_024304</name>
</gene>
<dbReference type="AlphaFoldDB" id="A0AAD5QW83"/>
<evidence type="ECO:0000313" key="2">
    <source>
        <dbReference type="Proteomes" id="UP001196413"/>
    </source>
</evidence>
<dbReference type="EMBL" id="JAHQIW010004906">
    <property type="protein sequence ID" value="KAJ1364254.1"/>
    <property type="molecule type" value="Genomic_DNA"/>
</dbReference>
<keyword evidence="2" id="KW-1185">Reference proteome</keyword>
<protein>
    <submittedName>
        <fullName evidence="1">Uncharacterized protein</fullName>
    </submittedName>
</protein>
<comment type="caution">
    <text evidence="1">The sequence shown here is derived from an EMBL/GenBank/DDBJ whole genome shotgun (WGS) entry which is preliminary data.</text>
</comment>
<proteinExistence type="predicted"/>
<dbReference type="Proteomes" id="UP001196413">
    <property type="component" value="Unassembled WGS sequence"/>
</dbReference>
<evidence type="ECO:0000313" key="1">
    <source>
        <dbReference type="EMBL" id="KAJ1364254.1"/>
    </source>
</evidence>
<reference evidence="1" key="1">
    <citation type="submission" date="2021-06" db="EMBL/GenBank/DDBJ databases">
        <title>Parelaphostrongylus tenuis whole genome reference sequence.</title>
        <authorList>
            <person name="Garwood T.J."/>
            <person name="Larsen P.A."/>
            <person name="Fountain-Jones N.M."/>
            <person name="Garbe J.R."/>
            <person name="Macchietto M.G."/>
            <person name="Kania S.A."/>
            <person name="Gerhold R.W."/>
            <person name="Richards J.E."/>
            <person name="Wolf T.M."/>
        </authorList>
    </citation>
    <scope>NUCLEOTIDE SEQUENCE</scope>
    <source>
        <strain evidence="1">MNPRO001-30</strain>
        <tissue evidence="1">Meninges</tissue>
    </source>
</reference>
<accession>A0AAD5QW83</accession>
<sequence length="63" mass="7617">MEKVKKHEHISQNRRQIILQSTEEALFRWSRIKAIRLIKHRRLAPGLCRRDKPTCNVRWSIIA</sequence>
<organism evidence="1 2">
    <name type="scientific">Parelaphostrongylus tenuis</name>
    <name type="common">Meningeal worm</name>
    <dbReference type="NCBI Taxonomy" id="148309"/>
    <lineage>
        <taxon>Eukaryota</taxon>
        <taxon>Metazoa</taxon>
        <taxon>Ecdysozoa</taxon>
        <taxon>Nematoda</taxon>
        <taxon>Chromadorea</taxon>
        <taxon>Rhabditida</taxon>
        <taxon>Rhabditina</taxon>
        <taxon>Rhabditomorpha</taxon>
        <taxon>Strongyloidea</taxon>
        <taxon>Metastrongylidae</taxon>
        <taxon>Parelaphostrongylus</taxon>
    </lineage>
</organism>
<name>A0AAD5QW83_PARTN</name>